<evidence type="ECO:0000256" key="3">
    <source>
        <dbReference type="ARBA" id="ARBA00022782"/>
    </source>
</evidence>
<evidence type="ECO:0000256" key="7">
    <source>
        <dbReference type="ARBA" id="ARBA00023242"/>
    </source>
</evidence>
<evidence type="ECO:0000256" key="4">
    <source>
        <dbReference type="ARBA" id="ARBA00022902"/>
    </source>
</evidence>
<dbReference type="GO" id="GO:0007464">
    <property type="term" value="P:R3/R4 cell fate commitment"/>
    <property type="evidence" value="ECO:0007669"/>
    <property type="project" value="UniProtKB-ARBA"/>
</dbReference>
<dbReference type="PROSITE" id="PS00028">
    <property type="entry name" value="ZINC_FINGER_C2H2_1"/>
    <property type="match status" value="1"/>
</dbReference>
<dbReference type="GO" id="GO:0048813">
    <property type="term" value="P:dendrite morphogenesis"/>
    <property type="evidence" value="ECO:0007669"/>
    <property type="project" value="UniProtKB-ARBA"/>
</dbReference>
<keyword evidence="14" id="KW-1185">Reference proteome</keyword>
<feature type="compositionally biased region" description="Polar residues" evidence="10">
    <location>
        <begin position="212"/>
        <end position="231"/>
    </location>
</feature>
<comment type="function">
    <text evidence="8">Putative transcription factor required for axon growth and guidance in the central and peripheral nervous systems. Repels CNS axons away from the midline by promoting the expression of the midline repellent sli and its receptor robo.</text>
</comment>
<keyword evidence="6" id="KW-0804">Transcription</keyword>
<evidence type="ECO:0000313" key="13">
    <source>
        <dbReference type="EMBL" id="KAG8222667.1"/>
    </source>
</evidence>
<dbReference type="PROSITE" id="PS50097">
    <property type="entry name" value="BTB"/>
    <property type="match status" value="1"/>
</dbReference>
<dbReference type="Gene3D" id="3.30.160.60">
    <property type="entry name" value="Classic Zinc Finger"/>
    <property type="match status" value="1"/>
</dbReference>
<dbReference type="SUPFAM" id="SSF57667">
    <property type="entry name" value="beta-beta-alpha zinc fingers"/>
    <property type="match status" value="1"/>
</dbReference>
<keyword evidence="7" id="KW-0539">Nucleus</keyword>
<keyword evidence="5" id="KW-0805">Transcription regulation</keyword>
<dbReference type="SUPFAM" id="SSF54695">
    <property type="entry name" value="POZ domain"/>
    <property type="match status" value="1"/>
</dbReference>
<evidence type="ECO:0000256" key="9">
    <source>
        <dbReference type="PROSITE-ProRule" id="PRU00042"/>
    </source>
</evidence>
<evidence type="ECO:0000256" key="8">
    <source>
        <dbReference type="ARBA" id="ARBA00037382"/>
    </source>
</evidence>
<dbReference type="GO" id="GO:0035167">
    <property type="term" value="P:larval lymph gland hemopoiesis"/>
    <property type="evidence" value="ECO:0007669"/>
    <property type="project" value="UniProtKB-ARBA"/>
</dbReference>
<sequence>MAFPSTYGEHRFQKLRYKELIEFHSVPSVVLLHVDGNLVVNPCKHPIVILKDVNYNDLVSILKFMYCGKVNVRQEDLPRFLEMAEMLKINGLASERSMKNADNRNEDRNSFAGENVICQPVWPQWRDDKYAPSSPSPHPIETEVDTSMDNISSNVETSFGNGMFERSVYDDSVHREETFSGEISKSYPPIPLVKYSNPDVGSERSYEVGNNSLKASSHHSPMITSAASVGPSSLKDGPQASMVSEKPSVIERIMPSMQNVKPPNQEDLSHQPSDETEMYKCTACSRIFKRRESLMSHVDNIHGQGRGPFHCSLCGRKAKNKHSLSTHMTDYHRRPKKKFKQAFPASDIKNEAVS</sequence>
<comment type="caution">
    <text evidence="13">The sequence shown here is derived from an EMBL/GenBank/DDBJ whole genome shotgun (WGS) entry which is preliminary data.</text>
</comment>
<dbReference type="GO" id="GO:0005634">
    <property type="term" value="C:nucleus"/>
    <property type="evidence" value="ECO:0007669"/>
    <property type="project" value="UniProtKB-SubCell"/>
</dbReference>
<gene>
    <name evidence="13" type="ORF">J437_LFUL003789</name>
</gene>
<feature type="region of interest" description="Disordered" evidence="10">
    <location>
        <begin position="212"/>
        <end position="240"/>
    </location>
</feature>
<evidence type="ECO:0000256" key="10">
    <source>
        <dbReference type="SAM" id="MobiDB-lite"/>
    </source>
</evidence>
<dbReference type="GO" id="GO:0006357">
    <property type="term" value="P:regulation of transcription by RNA polymerase II"/>
    <property type="evidence" value="ECO:0007669"/>
    <property type="project" value="TreeGrafter"/>
</dbReference>
<keyword evidence="9" id="KW-0863">Zinc-finger</keyword>
<keyword evidence="3" id="KW-0221">Differentiation</keyword>
<dbReference type="GO" id="GO:0007526">
    <property type="term" value="P:larval somatic muscle development"/>
    <property type="evidence" value="ECO:0007669"/>
    <property type="project" value="UniProtKB-ARBA"/>
</dbReference>
<dbReference type="GO" id="GO:0008406">
    <property type="term" value="P:gonad development"/>
    <property type="evidence" value="ECO:0007669"/>
    <property type="project" value="UniProtKB-ARBA"/>
</dbReference>
<reference evidence="13" key="2">
    <citation type="submission" date="2017-10" db="EMBL/GenBank/DDBJ databases">
        <title>Ladona fulva Genome sequencing and assembly.</title>
        <authorList>
            <person name="Murali S."/>
            <person name="Richards S."/>
            <person name="Bandaranaike D."/>
            <person name="Bellair M."/>
            <person name="Blankenburg K."/>
            <person name="Chao H."/>
            <person name="Dinh H."/>
            <person name="Doddapaneni H."/>
            <person name="Dugan-Rocha S."/>
            <person name="Elkadiri S."/>
            <person name="Gnanaolivu R."/>
            <person name="Hernandez B."/>
            <person name="Skinner E."/>
            <person name="Javaid M."/>
            <person name="Lee S."/>
            <person name="Li M."/>
            <person name="Ming W."/>
            <person name="Munidasa M."/>
            <person name="Muniz J."/>
            <person name="Nguyen L."/>
            <person name="Hughes D."/>
            <person name="Osuji N."/>
            <person name="Pu L.-L."/>
            <person name="Puazo M."/>
            <person name="Qu C."/>
            <person name="Quiroz J."/>
            <person name="Raj R."/>
            <person name="Weissenberger G."/>
            <person name="Xin Y."/>
            <person name="Zou X."/>
            <person name="Han Y."/>
            <person name="Worley K."/>
            <person name="Muzny D."/>
            <person name="Gibbs R."/>
        </authorList>
    </citation>
    <scope>NUCLEOTIDE SEQUENCE</scope>
    <source>
        <strain evidence="13">Sampled in the wild</strain>
    </source>
</reference>
<dbReference type="InterPro" id="IPR000210">
    <property type="entry name" value="BTB/POZ_dom"/>
</dbReference>
<comment type="subcellular location">
    <subcellularLocation>
        <location evidence="1">Nucleus</location>
    </subcellularLocation>
</comment>
<evidence type="ECO:0000313" key="14">
    <source>
        <dbReference type="Proteomes" id="UP000792457"/>
    </source>
</evidence>
<keyword evidence="9" id="KW-0479">Metal-binding</keyword>
<dbReference type="InterPro" id="IPR011333">
    <property type="entry name" value="SKP1/BTB/POZ_sf"/>
</dbReference>
<dbReference type="PROSITE" id="PS50157">
    <property type="entry name" value="ZINC_FINGER_C2H2_2"/>
    <property type="match status" value="2"/>
</dbReference>
<dbReference type="Pfam" id="PF00651">
    <property type="entry name" value="BTB"/>
    <property type="match status" value="1"/>
</dbReference>
<dbReference type="InterPro" id="IPR051095">
    <property type="entry name" value="Dros_DevTransReg"/>
</dbReference>
<dbReference type="GO" id="GO:0016199">
    <property type="term" value="P:axon midline choice point recognition"/>
    <property type="evidence" value="ECO:0007669"/>
    <property type="project" value="UniProtKB-ARBA"/>
</dbReference>
<dbReference type="PANTHER" id="PTHR23110">
    <property type="entry name" value="BTB DOMAIN TRANSCRIPTION FACTOR"/>
    <property type="match status" value="1"/>
</dbReference>
<reference evidence="13" key="1">
    <citation type="submission" date="2013-04" db="EMBL/GenBank/DDBJ databases">
        <authorList>
            <person name="Qu J."/>
            <person name="Murali S.C."/>
            <person name="Bandaranaike D."/>
            <person name="Bellair M."/>
            <person name="Blankenburg K."/>
            <person name="Chao H."/>
            <person name="Dinh H."/>
            <person name="Doddapaneni H."/>
            <person name="Downs B."/>
            <person name="Dugan-Rocha S."/>
            <person name="Elkadiri S."/>
            <person name="Gnanaolivu R.D."/>
            <person name="Hernandez B."/>
            <person name="Javaid M."/>
            <person name="Jayaseelan J.C."/>
            <person name="Lee S."/>
            <person name="Li M."/>
            <person name="Ming W."/>
            <person name="Munidasa M."/>
            <person name="Muniz J."/>
            <person name="Nguyen L."/>
            <person name="Ongeri F."/>
            <person name="Osuji N."/>
            <person name="Pu L.-L."/>
            <person name="Puazo M."/>
            <person name="Qu C."/>
            <person name="Quiroz J."/>
            <person name="Raj R."/>
            <person name="Weissenberger G."/>
            <person name="Xin Y."/>
            <person name="Zou X."/>
            <person name="Han Y."/>
            <person name="Richards S."/>
            <person name="Worley K."/>
            <person name="Muzny D."/>
            <person name="Gibbs R."/>
        </authorList>
    </citation>
    <scope>NUCLEOTIDE SEQUENCE</scope>
    <source>
        <strain evidence="13">Sampled in the wild</strain>
    </source>
</reference>
<evidence type="ECO:0000256" key="1">
    <source>
        <dbReference type="ARBA" id="ARBA00004123"/>
    </source>
</evidence>
<dbReference type="Proteomes" id="UP000792457">
    <property type="component" value="Unassembled WGS sequence"/>
</dbReference>
<evidence type="ECO:0000259" key="11">
    <source>
        <dbReference type="PROSITE" id="PS50097"/>
    </source>
</evidence>
<dbReference type="InterPro" id="IPR036236">
    <property type="entry name" value="Znf_C2H2_sf"/>
</dbReference>
<evidence type="ECO:0000259" key="12">
    <source>
        <dbReference type="PROSITE" id="PS50157"/>
    </source>
</evidence>
<keyword evidence="2" id="KW-0217">Developmental protein</keyword>
<dbReference type="InterPro" id="IPR013087">
    <property type="entry name" value="Znf_C2H2_type"/>
</dbReference>
<protein>
    <submittedName>
        <fullName evidence="13">Uncharacterized protein</fullName>
    </submittedName>
</protein>
<dbReference type="Gene3D" id="3.30.710.10">
    <property type="entry name" value="Potassium Channel Kv1.1, Chain A"/>
    <property type="match status" value="1"/>
</dbReference>
<feature type="domain" description="C2H2-type" evidence="12">
    <location>
        <begin position="279"/>
        <end position="307"/>
    </location>
</feature>
<keyword evidence="4" id="KW-0524">Neurogenesis</keyword>
<dbReference type="GO" id="GO:0045467">
    <property type="term" value="P:R7 cell development"/>
    <property type="evidence" value="ECO:0007669"/>
    <property type="project" value="UniProtKB-ARBA"/>
</dbReference>
<dbReference type="OrthoDB" id="5803930at2759"/>
<accession>A0A8K0NV00</accession>
<dbReference type="PANTHER" id="PTHR23110:SF111">
    <property type="entry name" value="LONGITUDINALS LACKING PROTEIN, ISOFORMS F_I_K_T"/>
    <property type="match status" value="1"/>
</dbReference>
<dbReference type="GO" id="GO:0008270">
    <property type="term" value="F:zinc ion binding"/>
    <property type="evidence" value="ECO:0007669"/>
    <property type="project" value="UniProtKB-KW"/>
</dbReference>
<dbReference type="AlphaFoldDB" id="A0A8K0NV00"/>
<name>A0A8K0NV00_LADFU</name>
<dbReference type="EMBL" id="KZ308139">
    <property type="protein sequence ID" value="KAG8222667.1"/>
    <property type="molecule type" value="Genomic_DNA"/>
</dbReference>
<dbReference type="GO" id="GO:0045476">
    <property type="term" value="P:nurse cell apoptotic process"/>
    <property type="evidence" value="ECO:0007669"/>
    <property type="project" value="UniProtKB-ARBA"/>
</dbReference>
<proteinExistence type="predicted"/>
<feature type="region of interest" description="Disordered" evidence="10">
    <location>
        <begin position="324"/>
        <end position="354"/>
    </location>
</feature>
<keyword evidence="9" id="KW-0862">Zinc</keyword>
<evidence type="ECO:0000256" key="5">
    <source>
        <dbReference type="ARBA" id="ARBA00023015"/>
    </source>
</evidence>
<feature type="domain" description="BTB" evidence="11">
    <location>
        <begin position="1"/>
        <end position="74"/>
    </location>
</feature>
<evidence type="ECO:0000256" key="6">
    <source>
        <dbReference type="ARBA" id="ARBA00023163"/>
    </source>
</evidence>
<dbReference type="SMART" id="SM00355">
    <property type="entry name" value="ZnF_C2H2"/>
    <property type="match status" value="2"/>
</dbReference>
<feature type="domain" description="C2H2-type" evidence="12">
    <location>
        <begin position="309"/>
        <end position="337"/>
    </location>
</feature>
<organism evidence="13 14">
    <name type="scientific">Ladona fulva</name>
    <name type="common">Scarce chaser dragonfly</name>
    <name type="synonym">Libellula fulva</name>
    <dbReference type="NCBI Taxonomy" id="123851"/>
    <lineage>
        <taxon>Eukaryota</taxon>
        <taxon>Metazoa</taxon>
        <taxon>Ecdysozoa</taxon>
        <taxon>Arthropoda</taxon>
        <taxon>Hexapoda</taxon>
        <taxon>Insecta</taxon>
        <taxon>Pterygota</taxon>
        <taxon>Palaeoptera</taxon>
        <taxon>Odonata</taxon>
        <taxon>Epiprocta</taxon>
        <taxon>Anisoptera</taxon>
        <taxon>Libelluloidea</taxon>
        <taxon>Libellulidae</taxon>
        <taxon>Ladona</taxon>
    </lineage>
</organism>
<evidence type="ECO:0000256" key="2">
    <source>
        <dbReference type="ARBA" id="ARBA00022473"/>
    </source>
</evidence>